<dbReference type="Pfam" id="PF14479">
    <property type="entry name" value="HeLo"/>
    <property type="match status" value="1"/>
</dbReference>
<proteinExistence type="predicted"/>
<gene>
    <name evidence="3" type="ORF">R9X50_00497100</name>
</gene>
<feature type="domain" description="Prion-inhibition and propagation HeLo" evidence="2">
    <location>
        <begin position="24"/>
        <end position="261"/>
    </location>
</feature>
<dbReference type="Proteomes" id="UP001303373">
    <property type="component" value="Chromosome 7"/>
</dbReference>
<dbReference type="InterPro" id="IPR038305">
    <property type="entry name" value="HeLo_sf"/>
</dbReference>
<dbReference type="Gene3D" id="1.20.120.1020">
    <property type="entry name" value="Prion-inhibition and propagation, HeLo domain"/>
    <property type="match status" value="1"/>
</dbReference>
<evidence type="ECO:0000313" key="4">
    <source>
        <dbReference type="Proteomes" id="UP001303373"/>
    </source>
</evidence>
<organism evidence="3 4">
    <name type="scientific">Acrodontium crateriforme</name>
    <dbReference type="NCBI Taxonomy" id="150365"/>
    <lineage>
        <taxon>Eukaryota</taxon>
        <taxon>Fungi</taxon>
        <taxon>Dikarya</taxon>
        <taxon>Ascomycota</taxon>
        <taxon>Pezizomycotina</taxon>
        <taxon>Dothideomycetes</taxon>
        <taxon>Dothideomycetidae</taxon>
        <taxon>Mycosphaerellales</taxon>
        <taxon>Teratosphaeriaceae</taxon>
        <taxon>Acrodontium</taxon>
    </lineage>
</organism>
<feature type="region of interest" description="Disordered" evidence="1">
    <location>
        <begin position="359"/>
        <end position="392"/>
    </location>
</feature>
<sequence length="470" mass="52227">MAGTNHKAGIEHVEGSPAHEAALTSAVALANLFSNCVEAFGLIHPSHKWDKQEQLLLSRLGLQQARLLIWGDMVGISSPPKSVTDRAVPKHPNATYPDLKEPTFFLSRDGRLDDTETRMQVESALSTLVDRSIYQTREEMMTKYGLKPPKKQMPHYEPPLDINRLEAFREKYELLQEVCETYAQLSTRRGNSIVQSSWTIADPVKFTNFVLLTQEKVDFLIGLFGNSDAVDRGMRMDIRAFGWHLSIDRTRTAMDTSKLRLIAEACGSEYPQYVEATKEALANINRESRENGLVPGAIMSPQYAHYAIAGYAPAGVSNTQDVKPATSNGNGASKSGGKQKRPNLFSGIQKIFRKSFDNVNKARPQSIAVPEPTPEEPERSHSDSGPSRNEAVDELAPLEPIRSKSVGHVLDAPVNSMEDELAKMNLGRIETNATYGEPLEQTETVKTMVSRHDQYHGIGRVDTKDLRQGR</sequence>
<dbReference type="EMBL" id="CP138586">
    <property type="protein sequence ID" value="WPH02116.1"/>
    <property type="molecule type" value="Genomic_DNA"/>
</dbReference>
<feature type="region of interest" description="Disordered" evidence="1">
    <location>
        <begin position="320"/>
        <end position="343"/>
    </location>
</feature>
<feature type="region of interest" description="Disordered" evidence="1">
    <location>
        <begin position="450"/>
        <end position="470"/>
    </location>
</feature>
<reference evidence="3 4" key="1">
    <citation type="submission" date="2023-11" db="EMBL/GenBank/DDBJ databases">
        <title>An acidophilic fungus is an integral part of prey digestion in a carnivorous sundew plant.</title>
        <authorList>
            <person name="Tsai I.J."/>
        </authorList>
    </citation>
    <scope>NUCLEOTIDE SEQUENCE [LARGE SCALE GENOMIC DNA]</scope>
    <source>
        <strain evidence="3">169a</strain>
    </source>
</reference>
<evidence type="ECO:0000259" key="2">
    <source>
        <dbReference type="Pfam" id="PF14479"/>
    </source>
</evidence>
<accession>A0AAQ3RAJ6</accession>
<dbReference type="InterPro" id="IPR029498">
    <property type="entry name" value="HeLo_dom"/>
</dbReference>
<keyword evidence="4" id="KW-1185">Reference proteome</keyword>
<dbReference type="AlphaFoldDB" id="A0AAQ3RAJ6"/>
<evidence type="ECO:0000313" key="3">
    <source>
        <dbReference type="EMBL" id="WPH02116.1"/>
    </source>
</evidence>
<evidence type="ECO:0000256" key="1">
    <source>
        <dbReference type="SAM" id="MobiDB-lite"/>
    </source>
</evidence>
<feature type="compositionally biased region" description="Low complexity" evidence="1">
    <location>
        <begin position="327"/>
        <end position="336"/>
    </location>
</feature>
<protein>
    <recommendedName>
        <fullName evidence="2">Prion-inhibition and propagation HeLo domain-containing protein</fullName>
    </recommendedName>
</protein>
<name>A0AAQ3RAJ6_9PEZI</name>